<evidence type="ECO:0000259" key="10">
    <source>
        <dbReference type="PROSITE" id="PS52019"/>
    </source>
</evidence>
<dbReference type="InterPro" id="IPR014031">
    <property type="entry name" value="Ketoacyl_synth_C"/>
</dbReference>
<evidence type="ECO:0000256" key="2">
    <source>
        <dbReference type="ARBA" id="ARBA00022553"/>
    </source>
</evidence>
<dbReference type="Gene3D" id="3.30.70.3290">
    <property type="match status" value="1"/>
</dbReference>
<dbReference type="Pfam" id="PF13602">
    <property type="entry name" value="ADH_zinc_N_2"/>
    <property type="match status" value="1"/>
</dbReference>
<dbReference type="InterPro" id="IPR049551">
    <property type="entry name" value="PKS_DH_C"/>
</dbReference>
<dbReference type="SMART" id="SM00822">
    <property type="entry name" value="PKS_KR"/>
    <property type="match status" value="1"/>
</dbReference>
<dbReference type="InterPro" id="IPR020843">
    <property type="entry name" value="ER"/>
</dbReference>
<dbReference type="SUPFAM" id="SSF51735">
    <property type="entry name" value="NAD(P)-binding Rossmann-fold domains"/>
    <property type="match status" value="3"/>
</dbReference>
<dbReference type="Gene3D" id="3.10.129.110">
    <property type="entry name" value="Polyketide synthase dehydratase"/>
    <property type="match status" value="1"/>
</dbReference>
<keyword evidence="2" id="KW-0597">Phosphoprotein</keyword>
<dbReference type="Pfam" id="PF08240">
    <property type="entry name" value="ADH_N"/>
    <property type="match status" value="1"/>
</dbReference>
<dbReference type="InterPro" id="IPR020807">
    <property type="entry name" value="PKS_DH"/>
</dbReference>
<keyword evidence="4" id="KW-0511">Multifunctional enzyme</keyword>
<keyword evidence="12" id="KW-1185">Reference proteome</keyword>
<dbReference type="InterPro" id="IPR016036">
    <property type="entry name" value="Malonyl_transacylase_ACP-bd"/>
</dbReference>
<dbReference type="InterPro" id="IPR032821">
    <property type="entry name" value="PKS_assoc"/>
</dbReference>
<dbReference type="InterPro" id="IPR014030">
    <property type="entry name" value="Ketoacyl_synth_N"/>
</dbReference>
<dbReference type="SMART" id="SM00826">
    <property type="entry name" value="PKS_DH"/>
    <property type="match status" value="1"/>
</dbReference>
<dbReference type="PROSITE" id="PS00606">
    <property type="entry name" value="KS3_1"/>
    <property type="match status" value="1"/>
</dbReference>
<dbReference type="Pfam" id="PF02801">
    <property type="entry name" value="Ketoacyl-synt_C"/>
    <property type="match status" value="1"/>
</dbReference>
<reference evidence="12" key="1">
    <citation type="journal article" date="2019" name="Int. J. Syst. Evol. Microbiol.">
        <title>The Global Catalogue of Microorganisms (GCM) 10K type strain sequencing project: providing services to taxonomists for standard genome sequencing and annotation.</title>
        <authorList>
            <consortium name="The Broad Institute Genomics Platform"/>
            <consortium name="The Broad Institute Genome Sequencing Center for Infectious Disease"/>
            <person name="Wu L."/>
            <person name="Ma J."/>
        </authorList>
    </citation>
    <scope>NUCLEOTIDE SEQUENCE [LARGE SCALE GENOMIC DNA]</scope>
    <source>
        <strain evidence="12">ZS-22-S1</strain>
    </source>
</reference>
<keyword evidence="1" id="KW-0596">Phosphopantetheine</keyword>
<feature type="region of interest" description="Disordered" evidence="7">
    <location>
        <begin position="1416"/>
        <end position="1440"/>
    </location>
</feature>
<dbReference type="SUPFAM" id="SSF52151">
    <property type="entry name" value="FabD/lysophospholipase-like"/>
    <property type="match status" value="1"/>
</dbReference>
<dbReference type="Gene3D" id="3.90.180.10">
    <property type="entry name" value="Medium-chain alcohol dehydrogenases, catalytic domain"/>
    <property type="match status" value="1"/>
</dbReference>
<evidence type="ECO:0000259" key="8">
    <source>
        <dbReference type="PROSITE" id="PS50075"/>
    </source>
</evidence>
<dbReference type="InterPro" id="IPR036291">
    <property type="entry name" value="NAD(P)-bd_dom_sf"/>
</dbReference>
<dbReference type="SUPFAM" id="SSF55048">
    <property type="entry name" value="Probable ACP-binding domain of malonyl-CoA ACP transacylase"/>
    <property type="match status" value="1"/>
</dbReference>
<feature type="region of interest" description="N-terminal hotdog fold" evidence="5">
    <location>
        <begin position="1292"/>
        <end position="1415"/>
    </location>
</feature>
<dbReference type="InterPro" id="IPR013154">
    <property type="entry name" value="ADH-like_N"/>
</dbReference>
<evidence type="ECO:0000256" key="3">
    <source>
        <dbReference type="ARBA" id="ARBA00022679"/>
    </source>
</evidence>
<dbReference type="Gene3D" id="3.30.70.250">
    <property type="entry name" value="Malonyl-CoA ACP transacylase, ACP-binding"/>
    <property type="match status" value="1"/>
</dbReference>
<dbReference type="Gene3D" id="3.40.47.10">
    <property type="match status" value="1"/>
</dbReference>
<dbReference type="Gene3D" id="3.40.366.10">
    <property type="entry name" value="Malonyl-Coenzyme A Acyl Carrier Protein, domain 2"/>
    <property type="match status" value="1"/>
</dbReference>
<dbReference type="SUPFAM" id="SSF53901">
    <property type="entry name" value="Thiolase-like"/>
    <property type="match status" value="1"/>
</dbReference>
<dbReference type="PANTHER" id="PTHR43775:SF37">
    <property type="entry name" value="SI:DKEY-61P9.11"/>
    <property type="match status" value="1"/>
</dbReference>
<dbReference type="RefSeq" id="WP_378062170.1">
    <property type="nucleotide sequence ID" value="NZ_JBHSIS010000027.1"/>
</dbReference>
<organism evidence="11 12">
    <name type="scientific">Actinophytocola glycyrrhizae</name>
    <dbReference type="NCBI Taxonomy" id="2044873"/>
    <lineage>
        <taxon>Bacteria</taxon>
        <taxon>Bacillati</taxon>
        <taxon>Actinomycetota</taxon>
        <taxon>Actinomycetes</taxon>
        <taxon>Pseudonocardiales</taxon>
        <taxon>Pseudonocardiaceae</taxon>
    </lineage>
</organism>
<dbReference type="InterPro" id="IPR011032">
    <property type="entry name" value="GroES-like_sf"/>
</dbReference>
<dbReference type="SMART" id="SM00825">
    <property type="entry name" value="PKS_KS"/>
    <property type="match status" value="1"/>
</dbReference>
<dbReference type="EMBL" id="JBHSIS010000027">
    <property type="protein sequence ID" value="MFC4859234.1"/>
    <property type="molecule type" value="Genomic_DNA"/>
</dbReference>
<dbReference type="Pfam" id="PF14765">
    <property type="entry name" value="PS-DH"/>
    <property type="match status" value="1"/>
</dbReference>
<evidence type="ECO:0000256" key="7">
    <source>
        <dbReference type="SAM" id="MobiDB-lite"/>
    </source>
</evidence>
<dbReference type="PROSITE" id="PS52019">
    <property type="entry name" value="PKS_MFAS_DH"/>
    <property type="match status" value="1"/>
</dbReference>
<evidence type="ECO:0000256" key="6">
    <source>
        <dbReference type="SAM" id="Coils"/>
    </source>
</evidence>
<dbReference type="CDD" id="cd05195">
    <property type="entry name" value="enoyl_red"/>
    <property type="match status" value="1"/>
</dbReference>
<dbReference type="InterPro" id="IPR001227">
    <property type="entry name" value="Ac_transferase_dom_sf"/>
</dbReference>
<dbReference type="Pfam" id="PF00698">
    <property type="entry name" value="Acyl_transf_1"/>
    <property type="match status" value="1"/>
</dbReference>
<evidence type="ECO:0000313" key="11">
    <source>
        <dbReference type="EMBL" id="MFC4859234.1"/>
    </source>
</evidence>
<evidence type="ECO:0000256" key="4">
    <source>
        <dbReference type="ARBA" id="ARBA00023268"/>
    </source>
</evidence>
<dbReference type="Gene3D" id="3.40.50.720">
    <property type="entry name" value="NAD(P)-binding Rossmann-like Domain"/>
    <property type="match status" value="1"/>
</dbReference>
<dbReference type="InterPro" id="IPR036736">
    <property type="entry name" value="ACP-like_sf"/>
</dbReference>
<feature type="active site" description="Proton donor; for dehydratase activity" evidence="5">
    <location>
        <position position="1489"/>
    </location>
</feature>
<dbReference type="Pfam" id="PF08659">
    <property type="entry name" value="KR"/>
    <property type="match status" value="1"/>
</dbReference>
<gene>
    <name evidence="11" type="ORF">ACFPCV_37550</name>
</gene>
<dbReference type="CDD" id="cd00833">
    <property type="entry name" value="PKS"/>
    <property type="match status" value="1"/>
</dbReference>
<feature type="coiled-coil region" evidence="6">
    <location>
        <begin position="468"/>
        <end position="495"/>
    </location>
</feature>
<dbReference type="Gene3D" id="1.10.1200.10">
    <property type="entry name" value="ACP-like"/>
    <property type="match status" value="1"/>
</dbReference>
<dbReference type="Pfam" id="PF00109">
    <property type="entry name" value="ketoacyl-synt"/>
    <property type="match status" value="1"/>
</dbReference>
<protein>
    <submittedName>
        <fullName evidence="11">SDR family NAD(P)-dependent oxidoreductase</fullName>
    </submittedName>
</protein>
<dbReference type="PROSITE" id="PS52004">
    <property type="entry name" value="KS3_2"/>
    <property type="match status" value="1"/>
</dbReference>
<dbReference type="InterPro" id="IPR016035">
    <property type="entry name" value="Acyl_Trfase/lysoPLipase"/>
</dbReference>
<dbReference type="Pfam" id="PF21089">
    <property type="entry name" value="PKS_DH_N"/>
    <property type="match status" value="1"/>
</dbReference>
<dbReference type="SMART" id="SM00823">
    <property type="entry name" value="PKS_PP"/>
    <property type="match status" value="1"/>
</dbReference>
<dbReference type="InterPro" id="IPR009081">
    <property type="entry name" value="PP-bd_ACP"/>
</dbReference>
<feature type="region of interest" description="C-terminal hotdog fold" evidence="5">
    <location>
        <begin position="1430"/>
        <end position="1566"/>
    </location>
</feature>
<dbReference type="InterPro" id="IPR020841">
    <property type="entry name" value="PKS_Beta-ketoAc_synthase_dom"/>
</dbReference>
<dbReference type="InterPro" id="IPR014043">
    <property type="entry name" value="Acyl_transferase_dom"/>
</dbReference>
<keyword evidence="6" id="KW-0175">Coiled coil</keyword>
<dbReference type="InterPro" id="IPR013968">
    <property type="entry name" value="PKS_KR"/>
</dbReference>
<dbReference type="Pfam" id="PF16197">
    <property type="entry name" value="KAsynt_C_assoc"/>
    <property type="match status" value="1"/>
</dbReference>
<feature type="domain" description="PKS/mFAS DH" evidence="10">
    <location>
        <begin position="1292"/>
        <end position="1566"/>
    </location>
</feature>
<dbReference type="InterPro" id="IPR016039">
    <property type="entry name" value="Thiolase-like"/>
</dbReference>
<dbReference type="Pfam" id="PF00550">
    <property type="entry name" value="PP-binding"/>
    <property type="match status" value="1"/>
</dbReference>
<dbReference type="Proteomes" id="UP001595859">
    <property type="component" value="Unassembled WGS sequence"/>
</dbReference>
<evidence type="ECO:0000256" key="5">
    <source>
        <dbReference type="PROSITE-ProRule" id="PRU01363"/>
    </source>
</evidence>
<dbReference type="PANTHER" id="PTHR43775">
    <property type="entry name" value="FATTY ACID SYNTHASE"/>
    <property type="match status" value="1"/>
</dbReference>
<feature type="domain" description="Carrier" evidence="8">
    <location>
        <begin position="1965"/>
        <end position="2040"/>
    </location>
</feature>
<feature type="domain" description="Ketosynthase family 3 (KS3)" evidence="9">
    <location>
        <begin position="22"/>
        <end position="448"/>
    </location>
</feature>
<dbReference type="SMART" id="SM00829">
    <property type="entry name" value="PKS_ER"/>
    <property type="match status" value="1"/>
</dbReference>
<accession>A0ABV9SER1</accession>
<dbReference type="InterPro" id="IPR057326">
    <property type="entry name" value="KR_dom"/>
</dbReference>
<dbReference type="SUPFAM" id="SSF50129">
    <property type="entry name" value="GroES-like"/>
    <property type="match status" value="1"/>
</dbReference>
<dbReference type="SUPFAM" id="SSF47336">
    <property type="entry name" value="ACP-like"/>
    <property type="match status" value="1"/>
</dbReference>
<dbReference type="InterPro" id="IPR049552">
    <property type="entry name" value="PKS_DH_N"/>
</dbReference>
<sequence>MISTEVPTNAKQTPNRANRLGTSAVAIVGMACRLPGANDYDTHWQDMLGGYELLTRLLPADLKLAGVPEGLARQASYRPVTSLVDCPGGIDAEFFGISPSEAAAMDPQHRVFLELCWAAMEDAGITPQAAGGHIAVLGGGGRHGYLRYVESGFADEDWLDGSIHGLQSDIGNYGDFLATRVSYRLGLTGPSLNVQTACSTGLMAVHLACRGIAAGEVEVALAGAVNVHTPQVSGYHYEEGSICSAAGRLRPFDERADGSVFGNGGGAVLLKSLNAAARDGDRIIAIIRSTACNNDGNDKVSYTAPSVSGQAAAIADALHLADVDPASIGYVEAHGTGTPLGDPIEIQALNQAFNLPGGSRTCALGTAKSQIGHLGPAAGIIGLIRAALVVERAVIPRCVNFEVPSSRISWHDGPFYVPTVNTPWVGHRRAGVSAFGVGGTNVHAVLEQAPTVERTAKAADRPLPVVLSAQTSARLRELRRRLADHLDRNPSLRIEDVSRTLNLGRVSERLRASWAAADVADLSTQLRHSRAEDVLPESPDLPVVLAFPGQGDQYAGAGEALYHNDPVFAGAVDECAATLQDITGFDIRTVMFPAPGELPVAAARIHRAQRAQEALFVFEYSLGRALIEAGLSPSAMIGHSAGEYPAAVLSGILSLADASRLVATRGRLMEHEVPAGAMMAVGLAEEELIAVLPDDLDLAAINAPGQCVVSGTVDAIARFEEKLVSDDLLNRVLGTSVAAHSRLVDGVLGEFTAVVERLRFGRPTIPMASTLLGAFECSDALTEPGYWTAHLRQPVRFMAAAEAVLAQGRAVVLEVGPGRATTGMFRQLDDGINLPVLALWRKGHPEPASIAEVVGHAWELGARVHWGHGLSSLSPRSVRLPGRKHQRSTPWTTTGRSPEPALPRLVEQPWIWAPRWAVAPVTATANTPEKCVVITTGSAAWAEDLDAEVTVINVPTCDDATVRERLTAAEDAVRTADAVVFVARAVPAGSRPTETVLTDNFWPLLRAGAAVAEMRAGRHTPLLVVMPAEEGTTDPELELVVGPCRVLPQEYPDLEVSLVRGEPSASLVEDELGAFEADGDIAYVNGRRCRRTYERIEAPLGPEPWRSGSTYLITGGTGGIGLALADAMAATSAVRLVLTRRPRPAGSVRDDDMLEQRLRRLRRQGLVVEVVDVDVRDEAGMRELRDRFGPFDGIVHAAGVASGMLVSALDTDHVTSVVSPKVDGTQVLKHVVADDATRWIALCSSMSSRIGGIGHADYSSANAYLDAWAEQATARGPRVVSLGYDALTESGMAVNAARKAKPTDDGSLRVWHTSMPAADWRRQEHVVDGQPILPGTGIIELVYRAARELLGLEFVELRGLDLLRPTGGSADAELAIDIEFVARKPDWAVTVRCAEAGSAPLTTATCTVAMAEPLASVERQPPSPWPDGDEARQDEPTASGTRLVRFGPRWDCAGGTRPAQDGRIEARSVLAEAFDADLPAHPLHPALLDNALGASLTDLDDQYVPMSYERIVVWRPLPRDVRSLISTRSPAADVISLDVECLTPIGEPLLEVRGYQLRRIEPGRLAGPAVPGGRSRTLRQRIPGDVNSLRFEAAPQPTCAPGEVIVEVRATGLNFKEALIAAGLLDHPEGYRFGLECAGVVVVVGAQVESLRVGDAVFGLGEACFDDFVTMPARLVRQIPRGLNFEQSATIPVAFTTAYDCMVDLARARPGETVLVHAVTGGVGSAAAQIARHLGLTVFGTASTPEKRELALAMGVAEVFDSRSLDFEREVIDRGGVDIVLNSLGGEFIEAGLRCLRAGGRFVEMGRRDILSGRPLDMELFSRGTTFAAYYPDVESPRYESTLDEVSDLLRESAIRPLPYRTFPEESVTEAFLYMSRAEHIGKVVVVKDGSQERSCSDGYPVDDGGITDDLAVSALKRAVQLGEPCVLVTARDVREARTGLVVAGHVLDDEQTDPGQPATLELVGLEGDVERRLGQIWANVLRLDTVSRDDTFVGLGGDSLYATQVVGRVSKEFGQRIAPAVVLGTATLAELARTLEAGTARAMD</sequence>
<keyword evidence="3" id="KW-0808">Transferase</keyword>
<proteinExistence type="predicted"/>
<dbReference type="SMART" id="SM00827">
    <property type="entry name" value="PKS_AT"/>
    <property type="match status" value="1"/>
</dbReference>
<dbReference type="InterPro" id="IPR018201">
    <property type="entry name" value="Ketoacyl_synth_AS"/>
</dbReference>
<evidence type="ECO:0000313" key="12">
    <source>
        <dbReference type="Proteomes" id="UP001595859"/>
    </source>
</evidence>
<dbReference type="InterPro" id="IPR020806">
    <property type="entry name" value="PKS_PP-bd"/>
</dbReference>
<feature type="region of interest" description="Disordered" evidence="7">
    <location>
        <begin position="877"/>
        <end position="901"/>
    </location>
</feature>
<comment type="caution">
    <text evidence="11">The sequence shown here is derived from an EMBL/GenBank/DDBJ whole genome shotgun (WGS) entry which is preliminary data.</text>
</comment>
<dbReference type="PROSITE" id="PS50075">
    <property type="entry name" value="CARRIER"/>
    <property type="match status" value="1"/>
</dbReference>
<dbReference type="InterPro" id="IPR049900">
    <property type="entry name" value="PKS_mFAS_DH"/>
</dbReference>
<evidence type="ECO:0000256" key="1">
    <source>
        <dbReference type="ARBA" id="ARBA00022450"/>
    </source>
</evidence>
<name>A0ABV9SER1_9PSEU</name>
<evidence type="ECO:0000259" key="9">
    <source>
        <dbReference type="PROSITE" id="PS52004"/>
    </source>
</evidence>
<feature type="active site" description="Proton acceptor; for dehydratase activity" evidence="5">
    <location>
        <position position="1325"/>
    </location>
</feature>
<dbReference type="InterPro" id="IPR050091">
    <property type="entry name" value="PKS_NRPS_Biosynth_Enz"/>
</dbReference>
<dbReference type="InterPro" id="IPR042104">
    <property type="entry name" value="PKS_dehydratase_sf"/>
</dbReference>